<dbReference type="Gene3D" id="3.30.1360.140">
    <property type="match status" value="1"/>
</dbReference>
<dbReference type="Gene3D" id="6.20.50.80">
    <property type="match status" value="1"/>
</dbReference>
<dbReference type="Gene3D" id="1.10.274.100">
    <property type="entry name" value="RNA polymerase Rpb1, domain 3"/>
    <property type="match status" value="1"/>
</dbReference>
<dbReference type="Gene3D" id="6.10.250.2940">
    <property type="match status" value="1"/>
</dbReference>
<keyword evidence="8" id="KW-0862">Zinc</keyword>
<comment type="subcellular location">
    <subcellularLocation>
        <location evidence="1">Nucleus</location>
    </subcellularLocation>
</comment>
<evidence type="ECO:0000256" key="1">
    <source>
        <dbReference type="ARBA" id="ARBA00004123"/>
    </source>
</evidence>
<dbReference type="FunFam" id="1.10.274.100:FF:000001">
    <property type="entry name" value="DNA-directed RNA polymerase subunit"/>
    <property type="match status" value="1"/>
</dbReference>
<evidence type="ECO:0000256" key="9">
    <source>
        <dbReference type="ARBA" id="ARBA00022842"/>
    </source>
</evidence>
<keyword evidence="12" id="KW-0175">Coiled coil</keyword>
<dbReference type="InterPro" id="IPR038120">
    <property type="entry name" value="Rpb1_funnel_sf"/>
</dbReference>
<dbReference type="GO" id="GO:0003899">
    <property type="term" value="F:DNA-directed RNA polymerase activity"/>
    <property type="evidence" value="ECO:0007669"/>
    <property type="project" value="UniProtKB-EC"/>
</dbReference>
<evidence type="ECO:0000259" key="13">
    <source>
        <dbReference type="SMART" id="SM00663"/>
    </source>
</evidence>
<keyword evidence="11" id="KW-0539">Nucleus</keyword>
<dbReference type="InterPro" id="IPR006592">
    <property type="entry name" value="RNA_pol_N"/>
</dbReference>
<dbReference type="CDD" id="cd02584">
    <property type="entry name" value="RNAP_II_Rpb1_C"/>
    <property type="match status" value="1"/>
</dbReference>
<evidence type="ECO:0000256" key="12">
    <source>
        <dbReference type="SAM" id="Coils"/>
    </source>
</evidence>
<comment type="caution">
    <text evidence="14">The sequence shown here is derived from an EMBL/GenBank/DDBJ whole genome shotgun (WGS) entry which is preliminary data.</text>
</comment>
<dbReference type="InterPro" id="IPR007083">
    <property type="entry name" value="RNA_pol_Rpb1_4"/>
</dbReference>
<dbReference type="PANTHER" id="PTHR19376:SF37">
    <property type="entry name" value="DNA-DIRECTED RNA POLYMERASE II SUBUNIT RPB1"/>
    <property type="match status" value="1"/>
</dbReference>
<evidence type="ECO:0000256" key="10">
    <source>
        <dbReference type="ARBA" id="ARBA00023163"/>
    </source>
</evidence>
<reference evidence="14" key="1">
    <citation type="submission" date="2021-02" db="EMBL/GenBank/DDBJ databases">
        <authorList>
            <person name="Dougan E. K."/>
            <person name="Rhodes N."/>
            <person name="Thang M."/>
            <person name="Chan C."/>
        </authorList>
    </citation>
    <scope>NUCLEOTIDE SEQUENCE</scope>
</reference>
<evidence type="ECO:0000313" key="14">
    <source>
        <dbReference type="EMBL" id="CAE7377440.1"/>
    </source>
</evidence>
<dbReference type="InterPro" id="IPR045867">
    <property type="entry name" value="DNA-dir_RpoC_beta_prime"/>
</dbReference>
<keyword evidence="15" id="KW-1185">Reference proteome</keyword>
<accession>A0A812Q691</accession>
<dbReference type="GO" id="GO:0003677">
    <property type="term" value="F:DNA binding"/>
    <property type="evidence" value="ECO:0007669"/>
    <property type="project" value="InterPro"/>
</dbReference>
<keyword evidence="7" id="KW-0479">Metal-binding</keyword>
<dbReference type="Proteomes" id="UP000604046">
    <property type="component" value="Unassembled WGS sequence"/>
</dbReference>
<gene>
    <name evidence="14" type="primary">polr2a</name>
    <name evidence="14" type="ORF">SNAT2548_LOCUS20612</name>
</gene>
<evidence type="ECO:0000256" key="8">
    <source>
        <dbReference type="ARBA" id="ARBA00022833"/>
    </source>
</evidence>
<dbReference type="Gene3D" id="1.10.150.390">
    <property type="match status" value="1"/>
</dbReference>
<feature type="domain" description="RNA polymerase N-terminal" evidence="13">
    <location>
        <begin position="1"/>
        <end position="211"/>
    </location>
</feature>
<dbReference type="FunFam" id="1.10.132.30:FF:000001">
    <property type="entry name" value="DNA-directed RNA polymerase subunit"/>
    <property type="match status" value="1"/>
</dbReference>
<dbReference type="GO" id="GO:0005665">
    <property type="term" value="C:RNA polymerase II, core complex"/>
    <property type="evidence" value="ECO:0007669"/>
    <property type="project" value="TreeGrafter"/>
</dbReference>
<keyword evidence="5" id="KW-0808">Transferase</keyword>
<evidence type="ECO:0000256" key="5">
    <source>
        <dbReference type="ARBA" id="ARBA00022679"/>
    </source>
</evidence>
<comment type="similarity">
    <text evidence="2">Belongs to the RNA polymerase beta' chain family.</text>
</comment>
<evidence type="ECO:0000256" key="6">
    <source>
        <dbReference type="ARBA" id="ARBA00022695"/>
    </source>
</evidence>
<evidence type="ECO:0000313" key="15">
    <source>
        <dbReference type="Proteomes" id="UP000604046"/>
    </source>
</evidence>
<sequence length="1523" mass="172253">MRERLKSKEGRLRGTLMGKRVDFCARSVIGGDPNLDTEQVGVPRSVALNLTFPERVTPLNANWLKELVVNGPTTWPGARYIIRDDGTRIDLRYIGDRKAIELQFGWRVERHMLDGDYVIFNRQPSLHKMSMMGHRAKVMPFSTLRFNLAVTSPYNADFDGDEMNLHLAQSQETRAEIKHMMLNPRQVVSPQGNKPVMGVVQDSLLATAKYTKRDTYMEKDLCMNILMWLPVWDGQLPIPAILKPKMLWTGKQILSMLLPKTLSMKRDAAIASKNKKDEMDFAASDCRVLIVNGELLSGIVCKKTIGSSGGSLLHLVWLDSGPEWCRNVLSYIQKMVNQWLTHNGFSCGVADIIANDQTLLSVEKTLKQAKKEVRALLADAQRGRLETQPGKTMYQSFEAKANQRLNSAREDAGNIGASSLDERNNIISMVNAGSKGSPLNIAQIVACVGQQNVEGARIRYGFNERTLPHFTKDDYGAEARGFVENSYLAGLTPQEVWMHAMGGREGVIDTACKTSETGYIQRRLVKSMETLKVAYDGTSRNACNDIIQFLYGEDGMDGLWIEDQTLDIMTYDNRKLENTFQHKYTDADYGLGWLPTEVLEDIKGSFEHQQLLDKEWDHLKLIKHRICSEVYPDGETKQHIPINISRLLDRARNRITDEDGSEKQERYTPMEIVTKVEELMKQLEVTRAIAEGDTIGREVEDNAKIVLNAHLRCALASRKILEKEKLSKQSFDWLVGEVKQKFMKSLVHPGEVIGTLAAQSVGEPATQMTLNTFHFAGVGAKNVTLGVPRLKELINVAKKVKTPSLAVYLSGDLGQNQERAKDVQSMLEHTTLEKVTSFTQIFWDPDPENTLVEEDQEWVSLYYELPDEDENPARCGPWLLRIQLSNKVMTDKKLTVREVGERILGDFQNDLDCIFTDDNAEELVLRIRLLKAEACHACHDLFLRHRSTMEPVPNSELEYLFGVSAYRQGCASVTEAPGPYDPRDDTEDKNFKFLRTIESNILKEMTLKGIEGIKKVFMREDKVTKYDERTGKFERSQEWVLDTDGVNMEEVMQLEEVDFKRLQSNDIVEILNVLGIEATRKALLFHVRMVISFDGSYVNYRHLGTMCDVMTNRGHLMAITRHGVNRTNMGPLMKASVDSETAVAVAHDREEAVLPQTDSTYQGCQTAKNRACVEICHNKVEILMDAAIYHETDHMRSVSENIIFGQLVPIGTGSFDVHMDDMKTADPEMNHQSLCSLDHATDAWAGKNFAAWFTDEGTDRNTNSLDQKLRQYYAVNTPEPHLEEDEFEDNVQLPELPLTVFENADDYAETPQENEAMIDGLFPTTGGKLRACPQVSPDSPGDLGEGDASGNNTLWRVPFHAGDFAVVVREVVPSDITIVEEKKTIGKRKLMPWESTGLLGMAPMIHLHYSKLDKGDKRKILSRKFDPDDVSEANQICIRRQESVRKEVVATNFMWDTALGMAGLTWWSFRRYNYQSRLVALPFIFYGGTFVGRVIGDIVTGRNAEFSRDRFLGQLPAKVYYNN</sequence>
<dbReference type="Gene3D" id="1.10.132.30">
    <property type="match status" value="1"/>
</dbReference>
<evidence type="ECO:0000256" key="4">
    <source>
        <dbReference type="ARBA" id="ARBA00022478"/>
    </source>
</evidence>
<dbReference type="GO" id="GO:0006351">
    <property type="term" value="P:DNA-templated transcription"/>
    <property type="evidence" value="ECO:0007669"/>
    <property type="project" value="InterPro"/>
</dbReference>
<evidence type="ECO:0000256" key="3">
    <source>
        <dbReference type="ARBA" id="ARBA00012418"/>
    </source>
</evidence>
<dbReference type="InterPro" id="IPR007081">
    <property type="entry name" value="RNA_pol_Rpb1_5"/>
</dbReference>
<dbReference type="InterPro" id="IPR038593">
    <property type="entry name" value="RNA_pol_Rpb1_7_sf"/>
</dbReference>
<dbReference type="Pfam" id="PF04990">
    <property type="entry name" value="RNA_pol_Rpb1_7"/>
    <property type="match status" value="1"/>
</dbReference>
<dbReference type="GO" id="GO:0046872">
    <property type="term" value="F:metal ion binding"/>
    <property type="evidence" value="ECO:0007669"/>
    <property type="project" value="UniProtKB-KW"/>
</dbReference>
<organism evidence="14 15">
    <name type="scientific">Symbiodinium natans</name>
    <dbReference type="NCBI Taxonomy" id="878477"/>
    <lineage>
        <taxon>Eukaryota</taxon>
        <taxon>Sar</taxon>
        <taxon>Alveolata</taxon>
        <taxon>Dinophyceae</taxon>
        <taxon>Suessiales</taxon>
        <taxon>Symbiodiniaceae</taxon>
        <taxon>Symbiodinium</taxon>
    </lineage>
</organism>
<evidence type="ECO:0000256" key="11">
    <source>
        <dbReference type="ARBA" id="ARBA00023242"/>
    </source>
</evidence>
<dbReference type="Pfam" id="PF00623">
    <property type="entry name" value="RNA_pol_Rpb1_2"/>
    <property type="match status" value="1"/>
</dbReference>
<keyword evidence="4" id="KW-0240">DNA-directed RNA polymerase</keyword>
<dbReference type="PANTHER" id="PTHR19376">
    <property type="entry name" value="DNA-DIRECTED RNA POLYMERASE"/>
    <property type="match status" value="1"/>
</dbReference>
<dbReference type="OrthoDB" id="270392at2759"/>
<dbReference type="InterPro" id="IPR007075">
    <property type="entry name" value="RNA_pol_Rpb1_6"/>
</dbReference>
<keyword evidence="10" id="KW-0804">Transcription</keyword>
<proteinExistence type="inferred from homology"/>
<name>A0A812Q691_9DINO</name>
<dbReference type="InterPro" id="IPR000722">
    <property type="entry name" value="RNA_pol_asu"/>
</dbReference>
<dbReference type="Gene3D" id="3.30.1490.180">
    <property type="entry name" value="RNA polymerase ii"/>
    <property type="match status" value="1"/>
</dbReference>
<dbReference type="InterPro" id="IPR007066">
    <property type="entry name" value="RNA_pol_Rpb1_3"/>
</dbReference>
<dbReference type="InterPro" id="IPR042102">
    <property type="entry name" value="RNA_pol_Rpb1_3_sf"/>
</dbReference>
<dbReference type="Gene3D" id="2.40.40.20">
    <property type="match status" value="1"/>
</dbReference>
<dbReference type="Pfam" id="PF04983">
    <property type="entry name" value="RNA_pol_Rpb1_3"/>
    <property type="match status" value="1"/>
</dbReference>
<dbReference type="EC" id="2.7.7.6" evidence="3"/>
<dbReference type="Pfam" id="PF04998">
    <property type="entry name" value="RNA_pol_Rpb1_5"/>
    <property type="match status" value="1"/>
</dbReference>
<dbReference type="InterPro" id="IPR007073">
    <property type="entry name" value="RNA_pol_Rpb1_7"/>
</dbReference>
<evidence type="ECO:0000256" key="7">
    <source>
        <dbReference type="ARBA" id="ARBA00022723"/>
    </source>
</evidence>
<keyword evidence="9" id="KW-0460">Magnesium</keyword>
<dbReference type="SMART" id="SM00663">
    <property type="entry name" value="RPOLA_N"/>
    <property type="match status" value="1"/>
</dbReference>
<dbReference type="FunFam" id="2.40.40.20:FF:000019">
    <property type="entry name" value="DNA-directed RNA polymerase II subunit RPB1"/>
    <property type="match status" value="1"/>
</dbReference>
<dbReference type="SUPFAM" id="SSF64484">
    <property type="entry name" value="beta and beta-prime subunits of DNA dependent RNA-polymerase"/>
    <property type="match status" value="2"/>
</dbReference>
<keyword evidence="6" id="KW-0548">Nucleotidyltransferase</keyword>
<feature type="coiled-coil region" evidence="12">
    <location>
        <begin position="359"/>
        <end position="386"/>
    </location>
</feature>
<dbReference type="EMBL" id="CAJNDS010002215">
    <property type="protein sequence ID" value="CAE7377440.1"/>
    <property type="molecule type" value="Genomic_DNA"/>
</dbReference>
<dbReference type="Pfam" id="PF05000">
    <property type="entry name" value="RNA_pol_Rpb1_4"/>
    <property type="match status" value="1"/>
</dbReference>
<evidence type="ECO:0000256" key="2">
    <source>
        <dbReference type="ARBA" id="ARBA00006460"/>
    </source>
</evidence>
<protein>
    <recommendedName>
        <fullName evidence="3">DNA-directed RNA polymerase</fullName>
        <ecNumber evidence="3">2.7.7.6</ecNumber>
    </recommendedName>
</protein>
<dbReference type="Pfam" id="PF04992">
    <property type="entry name" value="RNA_pol_Rpb1_6"/>
    <property type="match status" value="1"/>
</dbReference>